<accession>A0A160V8P8</accession>
<feature type="domain" description="Thioredoxin-like fold" evidence="1">
    <location>
        <begin position="145"/>
        <end position="221"/>
    </location>
</feature>
<sequence>MTQQALIQDQQKAQLKRTFRKDLKADVELRLFTQRPSPIAVPGRECRYCVETQQMLEELTALSPKVHLETIDIYAQPELASDEGISRVPATAFGDKGKAKLRFFGIPMGYQLAVLVENIKTISRGVSPLSMATRKKLREINQPVHIQVFVTPTSADSPPIARLAHALALENQNITSDIVEIEEFPALAQQYGVRSVPFTVVNEFTQIAGVVGESEFVEKVLQCGVRKNSESAPVQA</sequence>
<gene>
    <name evidence="2" type="ORF">MGWOODY_Clf1868</name>
</gene>
<evidence type="ECO:0000259" key="1">
    <source>
        <dbReference type="Pfam" id="PF13192"/>
    </source>
</evidence>
<dbReference type="PANTHER" id="PTHR37170">
    <property type="entry name" value="GLUTAREDOXIN-RELATED"/>
    <property type="match status" value="1"/>
</dbReference>
<dbReference type="Pfam" id="PF13192">
    <property type="entry name" value="Thioredoxin_3"/>
    <property type="match status" value="1"/>
</dbReference>
<dbReference type="InterPro" id="IPR012336">
    <property type="entry name" value="Thioredoxin-like_fold"/>
</dbReference>
<dbReference type="NCBIfam" id="TIGR02187">
    <property type="entry name" value="PDO_seleno_TRX"/>
    <property type="match status" value="1"/>
</dbReference>
<dbReference type="PANTHER" id="PTHR37170:SF1">
    <property type="entry name" value="GLUTAREDOXIN-LIKE PROTEIN"/>
    <property type="match status" value="1"/>
</dbReference>
<dbReference type="AlphaFoldDB" id="A0A160V8P8"/>
<evidence type="ECO:0000313" key="2">
    <source>
        <dbReference type="EMBL" id="CUV02374.1"/>
    </source>
</evidence>
<reference evidence="2" key="1">
    <citation type="submission" date="2015-10" db="EMBL/GenBank/DDBJ databases">
        <authorList>
            <person name="Gilbert D.G."/>
        </authorList>
    </citation>
    <scope>NUCLEOTIDE SEQUENCE</scope>
</reference>
<dbReference type="EMBL" id="FAXA01000249">
    <property type="protein sequence ID" value="CUV02374.1"/>
    <property type="molecule type" value="Genomic_DNA"/>
</dbReference>
<dbReference type="InterPro" id="IPR011903">
    <property type="entry name" value="TON_0319-like"/>
</dbReference>
<dbReference type="SUPFAM" id="SSF52833">
    <property type="entry name" value="Thioredoxin-like"/>
    <property type="match status" value="2"/>
</dbReference>
<organism evidence="2">
    <name type="scientific">hydrothermal vent metagenome</name>
    <dbReference type="NCBI Taxonomy" id="652676"/>
    <lineage>
        <taxon>unclassified sequences</taxon>
        <taxon>metagenomes</taxon>
        <taxon>ecological metagenomes</taxon>
    </lineage>
</organism>
<dbReference type="Gene3D" id="3.40.30.10">
    <property type="entry name" value="Glutaredoxin"/>
    <property type="match status" value="2"/>
</dbReference>
<proteinExistence type="predicted"/>
<dbReference type="InterPro" id="IPR036249">
    <property type="entry name" value="Thioredoxin-like_sf"/>
</dbReference>
<protein>
    <submittedName>
        <fullName evidence="2">Glutaredoxin-like protein</fullName>
    </submittedName>
</protein>
<name>A0A160V8P8_9ZZZZ</name>